<gene>
    <name evidence="1" type="ORF">M413DRAFT_32689</name>
</gene>
<evidence type="ECO:0000313" key="1">
    <source>
        <dbReference type="EMBL" id="KIM35154.1"/>
    </source>
</evidence>
<reference evidence="2" key="2">
    <citation type="submission" date="2015-01" db="EMBL/GenBank/DDBJ databases">
        <title>Evolutionary Origins and Diversification of the Mycorrhizal Mutualists.</title>
        <authorList>
            <consortium name="DOE Joint Genome Institute"/>
            <consortium name="Mycorrhizal Genomics Consortium"/>
            <person name="Kohler A."/>
            <person name="Kuo A."/>
            <person name="Nagy L.G."/>
            <person name="Floudas D."/>
            <person name="Copeland A."/>
            <person name="Barry K.W."/>
            <person name="Cichocki N."/>
            <person name="Veneault-Fourrey C."/>
            <person name="LaButti K."/>
            <person name="Lindquist E.A."/>
            <person name="Lipzen A."/>
            <person name="Lundell T."/>
            <person name="Morin E."/>
            <person name="Murat C."/>
            <person name="Riley R."/>
            <person name="Ohm R."/>
            <person name="Sun H."/>
            <person name="Tunlid A."/>
            <person name="Henrissat B."/>
            <person name="Grigoriev I.V."/>
            <person name="Hibbett D.S."/>
            <person name="Martin F."/>
        </authorList>
    </citation>
    <scope>NUCLEOTIDE SEQUENCE [LARGE SCALE GENOMIC DNA]</scope>
    <source>
        <strain evidence="2">h7</strain>
    </source>
</reference>
<accession>A0A0C3BSX3</accession>
<dbReference type="HOGENOM" id="CLU_2574155_0_0_1"/>
<name>A0A0C3BSX3_HEBCY</name>
<dbReference type="EMBL" id="KN831828">
    <property type="protein sequence ID" value="KIM35154.1"/>
    <property type="molecule type" value="Genomic_DNA"/>
</dbReference>
<sequence length="81" mass="9400">MRDAIQNLYAVERTPPRAMSRMDMLWQSGNFRRTTTAAVHAAVSNSQTYWTNLIKCEMRHAKCDMRPALNVPIIISQNYKK</sequence>
<keyword evidence="2" id="KW-1185">Reference proteome</keyword>
<protein>
    <submittedName>
        <fullName evidence="1">Uncharacterized protein</fullName>
    </submittedName>
</protein>
<organism evidence="1 2">
    <name type="scientific">Hebeloma cylindrosporum</name>
    <dbReference type="NCBI Taxonomy" id="76867"/>
    <lineage>
        <taxon>Eukaryota</taxon>
        <taxon>Fungi</taxon>
        <taxon>Dikarya</taxon>
        <taxon>Basidiomycota</taxon>
        <taxon>Agaricomycotina</taxon>
        <taxon>Agaricomycetes</taxon>
        <taxon>Agaricomycetidae</taxon>
        <taxon>Agaricales</taxon>
        <taxon>Agaricineae</taxon>
        <taxon>Hymenogastraceae</taxon>
        <taxon>Hebeloma</taxon>
    </lineage>
</organism>
<evidence type="ECO:0000313" key="2">
    <source>
        <dbReference type="Proteomes" id="UP000053424"/>
    </source>
</evidence>
<proteinExistence type="predicted"/>
<reference evidence="1 2" key="1">
    <citation type="submission" date="2014-04" db="EMBL/GenBank/DDBJ databases">
        <authorList>
            <consortium name="DOE Joint Genome Institute"/>
            <person name="Kuo A."/>
            <person name="Gay G."/>
            <person name="Dore J."/>
            <person name="Kohler A."/>
            <person name="Nagy L.G."/>
            <person name="Floudas D."/>
            <person name="Copeland A."/>
            <person name="Barry K.W."/>
            <person name="Cichocki N."/>
            <person name="Veneault-Fourrey C."/>
            <person name="LaButti K."/>
            <person name="Lindquist E.A."/>
            <person name="Lipzen A."/>
            <person name="Lundell T."/>
            <person name="Morin E."/>
            <person name="Murat C."/>
            <person name="Sun H."/>
            <person name="Tunlid A."/>
            <person name="Henrissat B."/>
            <person name="Grigoriev I.V."/>
            <person name="Hibbett D.S."/>
            <person name="Martin F."/>
            <person name="Nordberg H.P."/>
            <person name="Cantor M.N."/>
            <person name="Hua S.X."/>
        </authorList>
    </citation>
    <scope>NUCLEOTIDE SEQUENCE [LARGE SCALE GENOMIC DNA]</scope>
    <source>
        <strain evidence="2">h7</strain>
    </source>
</reference>
<dbReference type="AlphaFoldDB" id="A0A0C3BSX3"/>
<dbReference type="Proteomes" id="UP000053424">
    <property type="component" value="Unassembled WGS sequence"/>
</dbReference>